<dbReference type="RefSeq" id="WP_064304554.1">
    <property type="nucleotide sequence ID" value="NZ_LUCV01000049.1"/>
</dbReference>
<accession>A0A177SAD0</accession>
<evidence type="ECO:0000313" key="1">
    <source>
        <dbReference type="EMBL" id="OAI84766.1"/>
    </source>
</evidence>
<reference evidence="1 2" key="1">
    <citation type="submission" date="2016-03" db="EMBL/GenBank/DDBJ databases">
        <title>Draft Genome Assembly of Pseudomonas putida strain CBF10-2.</title>
        <authorList>
            <person name="Iyer R.S."/>
            <person name="Damania A."/>
        </authorList>
    </citation>
    <scope>NUCLEOTIDE SEQUENCE [LARGE SCALE GENOMIC DNA]</scope>
    <source>
        <strain evidence="1 2">CBF10-2</strain>
    </source>
</reference>
<sequence>MECTDVDFEFSPSDTVIIPQQGHERVNLVARFRDAAGVQLPWAELEWEARLPEPAAGVEVLGRSLVQVGVQAAPGAVRVAIVVANGVNRAKVLTLM</sequence>
<dbReference type="Proteomes" id="UP000077752">
    <property type="component" value="Unassembled WGS sequence"/>
</dbReference>
<dbReference type="EMBL" id="LUCV01000049">
    <property type="protein sequence ID" value="OAI84766.1"/>
    <property type="molecule type" value="Genomic_DNA"/>
</dbReference>
<gene>
    <name evidence="1" type="ORF">AYO28_02470</name>
</gene>
<organism evidence="1 2">
    <name type="scientific">Pseudomonas putida</name>
    <name type="common">Arthrobacter siderocapsulatus</name>
    <dbReference type="NCBI Taxonomy" id="303"/>
    <lineage>
        <taxon>Bacteria</taxon>
        <taxon>Pseudomonadati</taxon>
        <taxon>Pseudomonadota</taxon>
        <taxon>Gammaproteobacteria</taxon>
        <taxon>Pseudomonadales</taxon>
        <taxon>Pseudomonadaceae</taxon>
        <taxon>Pseudomonas</taxon>
    </lineage>
</organism>
<name>A0A177SAD0_PSEPU</name>
<comment type="caution">
    <text evidence="1">The sequence shown here is derived from an EMBL/GenBank/DDBJ whole genome shotgun (WGS) entry which is preliminary data.</text>
</comment>
<proteinExistence type="predicted"/>
<protein>
    <submittedName>
        <fullName evidence="1">Uncharacterized protein</fullName>
    </submittedName>
</protein>
<evidence type="ECO:0000313" key="2">
    <source>
        <dbReference type="Proteomes" id="UP000077752"/>
    </source>
</evidence>
<dbReference type="AlphaFoldDB" id="A0A177SAD0"/>